<dbReference type="Pfam" id="PF03472">
    <property type="entry name" value="Autoind_bind"/>
    <property type="match status" value="1"/>
</dbReference>
<keyword evidence="2" id="KW-0238">DNA-binding</keyword>
<evidence type="ECO:0000256" key="3">
    <source>
        <dbReference type="ARBA" id="ARBA00023163"/>
    </source>
</evidence>
<feature type="region of interest" description="Disordered" evidence="4">
    <location>
        <begin position="260"/>
        <end position="292"/>
    </location>
</feature>
<evidence type="ECO:0000313" key="6">
    <source>
        <dbReference type="EMBL" id="MTH60639.1"/>
    </source>
</evidence>
<keyword evidence="1" id="KW-0805">Transcription regulation</keyword>
<dbReference type="Gene3D" id="3.30.450.80">
    <property type="entry name" value="Transcription factor LuxR-like, autoinducer-binding domain"/>
    <property type="match status" value="1"/>
</dbReference>
<dbReference type="PANTHER" id="PTHR44688:SF16">
    <property type="entry name" value="DNA-BINDING TRANSCRIPTIONAL ACTIVATOR DEVR_DOSR"/>
    <property type="match status" value="1"/>
</dbReference>
<dbReference type="Pfam" id="PF00196">
    <property type="entry name" value="GerE"/>
    <property type="match status" value="1"/>
</dbReference>
<evidence type="ECO:0000259" key="5">
    <source>
        <dbReference type="PROSITE" id="PS50043"/>
    </source>
</evidence>
<keyword evidence="6" id="KW-0808">Transferase</keyword>
<keyword evidence="3" id="KW-0804">Transcription</keyword>
<gene>
    <name evidence="6" type="ORF">GL300_15600</name>
</gene>
<dbReference type="PROSITE" id="PS50043">
    <property type="entry name" value="HTH_LUXR_2"/>
    <property type="match status" value="1"/>
</dbReference>
<reference evidence="6 7" key="1">
    <citation type="submission" date="2019-11" db="EMBL/GenBank/DDBJ databases">
        <authorList>
            <person name="Dong K."/>
        </authorList>
    </citation>
    <scope>NUCLEOTIDE SEQUENCE [LARGE SCALE GENOMIC DNA]</scope>
    <source>
        <strain evidence="6 7">NBRC 112902</strain>
    </source>
</reference>
<dbReference type="SUPFAM" id="SSF46894">
    <property type="entry name" value="C-terminal effector domain of the bipartite response regulators"/>
    <property type="match status" value="1"/>
</dbReference>
<organism evidence="6 7">
    <name type="scientific">Paracoccus litorisediminis</name>
    <dbReference type="NCBI Taxonomy" id="2006130"/>
    <lineage>
        <taxon>Bacteria</taxon>
        <taxon>Pseudomonadati</taxon>
        <taxon>Pseudomonadota</taxon>
        <taxon>Alphaproteobacteria</taxon>
        <taxon>Rhodobacterales</taxon>
        <taxon>Paracoccaceae</taxon>
        <taxon>Paracoccus</taxon>
    </lineage>
</organism>
<dbReference type="SMART" id="SM00421">
    <property type="entry name" value="HTH_LUXR"/>
    <property type="match status" value="1"/>
</dbReference>
<protein>
    <submittedName>
        <fullName evidence="6">Histidine kinase</fullName>
    </submittedName>
</protein>
<dbReference type="InterPro" id="IPR000792">
    <property type="entry name" value="Tscrpt_reg_LuxR_C"/>
</dbReference>
<comment type="caution">
    <text evidence="6">The sequence shown here is derived from an EMBL/GenBank/DDBJ whole genome shotgun (WGS) entry which is preliminary data.</text>
</comment>
<dbReference type="GO" id="GO:0016301">
    <property type="term" value="F:kinase activity"/>
    <property type="evidence" value="ECO:0007669"/>
    <property type="project" value="UniProtKB-KW"/>
</dbReference>
<dbReference type="InterPro" id="IPR016032">
    <property type="entry name" value="Sig_transdc_resp-reg_C-effctor"/>
</dbReference>
<evidence type="ECO:0000313" key="7">
    <source>
        <dbReference type="Proteomes" id="UP000449846"/>
    </source>
</evidence>
<dbReference type="EMBL" id="WMIG01000009">
    <property type="protein sequence ID" value="MTH60639.1"/>
    <property type="molecule type" value="Genomic_DNA"/>
</dbReference>
<feature type="domain" description="HTH luxR-type" evidence="5">
    <location>
        <begin position="186"/>
        <end position="251"/>
    </location>
</feature>
<dbReference type="Proteomes" id="UP000449846">
    <property type="component" value="Unassembled WGS sequence"/>
</dbReference>
<dbReference type="PANTHER" id="PTHR44688">
    <property type="entry name" value="DNA-BINDING TRANSCRIPTIONAL ACTIVATOR DEVR_DOSR"/>
    <property type="match status" value="1"/>
</dbReference>
<name>A0A844HNH7_9RHOB</name>
<sequence length="292" mass="32724">MRMTNNTMPTIDSFKHVLSARTVEDAWDRYVERLTYFGFPHLLYFTHRIIRTGEENVVDEAIELTSLPGRLLSEVLDQGLMHHVPMLRWIVRNLGCQSFDWLHEPQAQGRLQPEDARCLALFRDHGLGHGMAISLADRAPRLRGGALILGPIGATQAELDGIWQTRGREVETLTLLLHQRLANLPFRSPEQILTLRQREALELAGIGFNTQEIATRLDLSAATVEKHMRLARHALGARTTAQAVMIAVTRRQIFVDPGEGCSAVSETGRRGPTGPWTYRQFPDSAGHEPSGT</sequence>
<accession>A0A844HNH7</accession>
<dbReference type="Gene3D" id="1.10.10.10">
    <property type="entry name" value="Winged helix-like DNA-binding domain superfamily/Winged helix DNA-binding domain"/>
    <property type="match status" value="1"/>
</dbReference>
<keyword evidence="6" id="KW-0418">Kinase</keyword>
<evidence type="ECO:0000256" key="1">
    <source>
        <dbReference type="ARBA" id="ARBA00023015"/>
    </source>
</evidence>
<dbReference type="InterPro" id="IPR005143">
    <property type="entry name" value="TF_LuxR_autoind-bd_dom"/>
</dbReference>
<evidence type="ECO:0000256" key="2">
    <source>
        <dbReference type="ARBA" id="ARBA00023125"/>
    </source>
</evidence>
<dbReference type="PRINTS" id="PR00038">
    <property type="entry name" value="HTHLUXR"/>
</dbReference>
<dbReference type="InterPro" id="IPR036388">
    <property type="entry name" value="WH-like_DNA-bd_sf"/>
</dbReference>
<dbReference type="InterPro" id="IPR036693">
    <property type="entry name" value="TF_LuxR_autoind-bd_dom_sf"/>
</dbReference>
<dbReference type="CDD" id="cd06170">
    <property type="entry name" value="LuxR_C_like"/>
    <property type="match status" value="1"/>
</dbReference>
<dbReference type="GO" id="GO:0006355">
    <property type="term" value="P:regulation of DNA-templated transcription"/>
    <property type="evidence" value="ECO:0007669"/>
    <property type="project" value="InterPro"/>
</dbReference>
<proteinExistence type="predicted"/>
<dbReference type="SUPFAM" id="SSF75516">
    <property type="entry name" value="Pheromone-binding domain of LuxR-like quorum-sensing transcription factors"/>
    <property type="match status" value="1"/>
</dbReference>
<dbReference type="GO" id="GO:0003677">
    <property type="term" value="F:DNA binding"/>
    <property type="evidence" value="ECO:0007669"/>
    <property type="project" value="UniProtKB-KW"/>
</dbReference>
<evidence type="ECO:0000256" key="4">
    <source>
        <dbReference type="SAM" id="MobiDB-lite"/>
    </source>
</evidence>
<keyword evidence="7" id="KW-1185">Reference proteome</keyword>
<dbReference type="OrthoDB" id="3679796at2"/>
<dbReference type="AlphaFoldDB" id="A0A844HNH7"/>